<accession>A0ABD3AFW1</accession>
<gene>
    <name evidence="1" type="ORF">ACH5RR_009178</name>
</gene>
<dbReference type="Proteomes" id="UP001630127">
    <property type="component" value="Unassembled WGS sequence"/>
</dbReference>
<protein>
    <submittedName>
        <fullName evidence="1">Uncharacterized protein</fullName>
    </submittedName>
</protein>
<organism evidence="1 2">
    <name type="scientific">Cinchona calisaya</name>
    <dbReference type="NCBI Taxonomy" id="153742"/>
    <lineage>
        <taxon>Eukaryota</taxon>
        <taxon>Viridiplantae</taxon>
        <taxon>Streptophyta</taxon>
        <taxon>Embryophyta</taxon>
        <taxon>Tracheophyta</taxon>
        <taxon>Spermatophyta</taxon>
        <taxon>Magnoliopsida</taxon>
        <taxon>eudicotyledons</taxon>
        <taxon>Gunneridae</taxon>
        <taxon>Pentapetalae</taxon>
        <taxon>asterids</taxon>
        <taxon>lamiids</taxon>
        <taxon>Gentianales</taxon>
        <taxon>Rubiaceae</taxon>
        <taxon>Cinchonoideae</taxon>
        <taxon>Cinchoneae</taxon>
        <taxon>Cinchona</taxon>
    </lineage>
</organism>
<dbReference type="EMBL" id="JBJUIK010000004">
    <property type="protein sequence ID" value="KAL3529856.1"/>
    <property type="molecule type" value="Genomic_DNA"/>
</dbReference>
<evidence type="ECO:0000313" key="2">
    <source>
        <dbReference type="Proteomes" id="UP001630127"/>
    </source>
</evidence>
<comment type="caution">
    <text evidence="1">The sequence shown here is derived from an EMBL/GenBank/DDBJ whole genome shotgun (WGS) entry which is preliminary data.</text>
</comment>
<proteinExistence type="predicted"/>
<name>A0ABD3AFW1_9GENT</name>
<dbReference type="AlphaFoldDB" id="A0ABD3AFW1"/>
<sequence length="99" mass="11332">MGCEQRGENSNFAMFTRPHLLHVENEFKKHHGKKQQEFNRSRVEESVVPHQFVPLIVEQQNPSRFSQLVLLSWHYSGSVGSSEVIVGSDDLEGYEVAGY</sequence>
<evidence type="ECO:0000313" key="1">
    <source>
        <dbReference type="EMBL" id="KAL3529856.1"/>
    </source>
</evidence>
<keyword evidence="2" id="KW-1185">Reference proteome</keyword>
<reference evidence="1 2" key="1">
    <citation type="submission" date="2024-11" db="EMBL/GenBank/DDBJ databases">
        <title>A near-complete genome assembly of Cinchona calisaya.</title>
        <authorList>
            <person name="Lian D.C."/>
            <person name="Zhao X.W."/>
            <person name="Wei L."/>
        </authorList>
    </citation>
    <scope>NUCLEOTIDE SEQUENCE [LARGE SCALE GENOMIC DNA]</scope>
    <source>
        <tissue evidence="1">Nenye</tissue>
    </source>
</reference>